<dbReference type="Proteomes" id="UP001150538">
    <property type="component" value="Unassembled WGS sequence"/>
</dbReference>
<dbReference type="EMBL" id="JANBPU010000191">
    <property type="protein sequence ID" value="KAJ1914569.1"/>
    <property type="molecule type" value="Genomic_DNA"/>
</dbReference>
<keyword evidence="2" id="KW-1185">Reference proteome</keyword>
<reference evidence="1" key="1">
    <citation type="submission" date="2022-07" db="EMBL/GenBank/DDBJ databases">
        <title>Phylogenomic reconstructions and comparative analyses of Kickxellomycotina fungi.</title>
        <authorList>
            <person name="Reynolds N.K."/>
            <person name="Stajich J.E."/>
            <person name="Barry K."/>
            <person name="Grigoriev I.V."/>
            <person name="Crous P."/>
            <person name="Smith M.E."/>
        </authorList>
    </citation>
    <scope>NUCLEOTIDE SEQUENCE</scope>
    <source>
        <strain evidence="1">NBRC 100468</strain>
    </source>
</reference>
<gene>
    <name evidence="1" type="ORF">H4219_004730</name>
</gene>
<dbReference type="AlphaFoldDB" id="A0A9W7ZVC8"/>
<comment type="caution">
    <text evidence="1">The sequence shown here is derived from an EMBL/GenBank/DDBJ whole genome shotgun (WGS) entry which is preliminary data.</text>
</comment>
<evidence type="ECO:0000313" key="1">
    <source>
        <dbReference type="EMBL" id="KAJ1914569.1"/>
    </source>
</evidence>
<sequence>MLTPEPESNSNEFIICQALFVQLYQSSMLLLAQTDTNGHEIAGETVAPMKPIFNQFLLHTQKNLSISYEEFTKRNIPAGQFKVMLIDYHCFVLIPLIQMCYSTDTWSIFGEDNQSLFNIYRCLIDATDSVETNQEVCWDTFKIVFQQYSEFSSKMIDYVAGVDFVDLQPFGNCKDVMVEATDHESELKILFLISEFLFQQAISVINYYDVIDENERAILVTKFKAYNGALTKEKIDDDVDNGVDDSVSTLAGLIVAYSTNFLKYVENGTPFEKLL</sequence>
<organism evidence="1 2">
    <name type="scientific">Mycoemilia scoparia</name>
    <dbReference type="NCBI Taxonomy" id="417184"/>
    <lineage>
        <taxon>Eukaryota</taxon>
        <taxon>Fungi</taxon>
        <taxon>Fungi incertae sedis</taxon>
        <taxon>Zoopagomycota</taxon>
        <taxon>Kickxellomycotina</taxon>
        <taxon>Kickxellomycetes</taxon>
        <taxon>Kickxellales</taxon>
        <taxon>Kickxellaceae</taxon>
        <taxon>Mycoemilia</taxon>
    </lineage>
</organism>
<evidence type="ECO:0000313" key="2">
    <source>
        <dbReference type="Proteomes" id="UP001150538"/>
    </source>
</evidence>
<name>A0A9W7ZVC8_9FUNG</name>
<accession>A0A9W7ZVC8</accession>
<protein>
    <submittedName>
        <fullName evidence="1">Uncharacterized protein</fullName>
    </submittedName>
</protein>
<proteinExistence type="predicted"/>